<feature type="transmembrane region" description="Helical" evidence="8">
    <location>
        <begin position="77"/>
        <end position="99"/>
    </location>
</feature>
<dbReference type="SUPFAM" id="SSF161098">
    <property type="entry name" value="MetI-like"/>
    <property type="match status" value="1"/>
</dbReference>
<evidence type="ECO:0000256" key="7">
    <source>
        <dbReference type="SAM" id="MobiDB-lite"/>
    </source>
</evidence>
<keyword evidence="2" id="KW-0813">Transport</keyword>
<sequence>MDTPAKPPRNGTSVLLGLLALIPATVLLFTGYLVPSVRTLLASFTDASLLDKPSESVGGDNYSALFDDFAESLVGPLLLAVALTFTALIGGLLLAWLAALAGRRGRWALRAAFALPMAAVGATMAAVAWLLSFESPRDLNPFLGQYGAFGALAVGLGATAFLLVLRRSPRLGDAWPGLLLVGGIITATSLAYALQSFTFPYLLRGPDGPRFGSPAMLIFDVAFRFADLGVASAGAVLLLAVLAVLGVGVAGWLIAARARVVEAAAEPAPDQPAGTSPWTAVSLVVTAVAALIALGSLVPWLTHSVSFSALPRESGVLPHLVSTWIPPLLSTLLGVTAAVLGGYGIGALRPLGRRSELLLLPFAPWLFTGLPALIPDAFRHRMEDGSEFLFLVPPASLSIPVLFGSALLFRGVRLTRALPVAGLAGLMVWVVAAQDTLWPLIAGMRPDSAPMQVVVLQTVTEFGYRGLEGGGGVTGWLYPLPLLLVIAAAIAAVQILSLDRLALRTGRDDPDDAPAAAPFPAVPAQATDPYPTAPAQPAVPTMEHGSPKDGTA</sequence>
<dbReference type="GO" id="GO:0005886">
    <property type="term" value="C:plasma membrane"/>
    <property type="evidence" value="ECO:0007669"/>
    <property type="project" value="UniProtKB-SubCell"/>
</dbReference>
<evidence type="ECO:0000256" key="2">
    <source>
        <dbReference type="ARBA" id="ARBA00022448"/>
    </source>
</evidence>
<keyword evidence="6 8" id="KW-0472">Membrane</keyword>
<feature type="region of interest" description="Disordered" evidence="7">
    <location>
        <begin position="509"/>
        <end position="552"/>
    </location>
</feature>
<dbReference type="Proteomes" id="UP000601223">
    <property type="component" value="Unassembled WGS sequence"/>
</dbReference>
<evidence type="ECO:0000313" key="10">
    <source>
        <dbReference type="Proteomes" id="UP000601223"/>
    </source>
</evidence>
<gene>
    <name evidence="9" type="ORF">Cba03nite_75860</name>
</gene>
<keyword evidence="10" id="KW-1185">Reference proteome</keyword>
<evidence type="ECO:0000256" key="5">
    <source>
        <dbReference type="ARBA" id="ARBA00022989"/>
    </source>
</evidence>
<comment type="caution">
    <text evidence="9">The sequence shown here is derived from an EMBL/GenBank/DDBJ whole genome shotgun (WGS) entry which is preliminary data.</text>
</comment>
<evidence type="ECO:0000256" key="3">
    <source>
        <dbReference type="ARBA" id="ARBA00022475"/>
    </source>
</evidence>
<evidence type="ECO:0000256" key="8">
    <source>
        <dbReference type="SAM" id="Phobius"/>
    </source>
</evidence>
<feature type="transmembrane region" description="Helical" evidence="8">
    <location>
        <begin position="12"/>
        <end position="34"/>
    </location>
</feature>
<feature type="transmembrane region" description="Helical" evidence="8">
    <location>
        <begin position="277"/>
        <end position="301"/>
    </location>
</feature>
<evidence type="ECO:0000313" key="9">
    <source>
        <dbReference type="EMBL" id="GIF86237.1"/>
    </source>
</evidence>
<feature type="transmembrane region" description="Helical" evidence="8">
    <location>
        <begin position="223"/>
        <end position="256"/>
    </location>
</feature>
<accession>A0A8J3JK08</accession>
<feature type="transmembrane region" description="Helical" evidence="8">
    <location>
        <begin position="421"/>
        <end position="441"/>
    </location>
</feature>
<keyword evidence="4 8" id="KW-0812">Transmembrane</keyword>
<reference evidence="9 10" key="1">
    <citation type="submission" date="2021-01" db="EMBL/GenBank/DDBJ databases">
        <title>Whole genome shotgun sequence of Catellatospora bangladeshensis NBRC 107357.</title>
        <authorList>
            <person name="Komaki H."/>
            <person name="Tamura T."/>
        </authorList>
    </citation>
    <scope>NUCLEOTIDE SEQUENCE [LARGE SCALE GENOMIC DNA]</scope>
    <source>
        <strain evidence="9 10">NBRC 107357</strain>
    </source>
</reference>
<feature type="transmembrane region" description="Helical" evidence="8">
    <location>
        <begin position="177"/>
        <end position="203"/>
    </location>
</feature>
<name>A0A8J3JK08_9ACTN</name>
<dbReference type="InterPro" id="IPR051393">
    <property type="entry name" value="ABC_transporter_permease"/>
</dbReference>
<dbReference type="Gene3D" id="1.10.3720.10">
    <property type="entry name" value="MetI-like"/>
    <property type="match status" value="1"/>
</dbReference>
<evidence type="ECO:0000256" key="1">
    <source>
        <dbReference type="ARBA" id="ARBA00004651"/>
    </source>
</evidence>
<dbReference type="InterPro" id="IPR035906">
    <property type="entry name" value="MetI-like_sf"/>
</dbReference>
<feature type="transmembrane region" description="Helical" evidence="8">
    <location>
        <begin position="111"/>
        <end position="131"/>
    </location>
</feature>
<feature type="transmembrane region" description="Helical" evidence="8">
    <location>
        <begin position="143"/>
        <end position="165"/>
    </location>
</feature>
<feature type="transmembrane region" description="Helical" evidence="8">
    <location>
        <begin position="390"/>
        <end position="409"/>
    </location>
</feature>
<organism evidence="9 10">
    <name type="scientific">Catellatospora bangladeshensis</name>
    <dbReference type="NCBI Taxonomy" id="310355"/>
    <lineage>
        <taxon>Bacteria</taxon>
        <taxon>Bacillati</taxon>
        <taxon>Actinomycetota</taxon>
        <taxon>Actinomycetes</taxon>
        <taxon>Micromonosporales</taxon>
        <taxon>Micromonosporaceae</taxon>
        <taxon>Catellatospora</taxon>
    </lineage>
</organism>
<evidence type="ECO:0008006" key="11">
    <source>
        <dbReference type="Google" id="ProtNLM"/>
    </source>
</evidence>
<keyword evidence="3" id="KW-1003">Cell membrane</keyword>
<dbReference type="EMBL" id="BONF01000063">
    <property type="protein sequence ID" value="GIF86237.1"/>
    <property type="molecule type" value="Genomic_DNA"/>
</dbReference>
<dbReference type="PANTHER" id="PTHR30193">
    <property type="entry name" value="ABC TRANSPORTER PERMEASE PROTEIN"/>
    <property type="match status" value="1"/>
</dbReference>
<feature type="compositionally biased region" description="Low complexity" evidence="7">
    <location>
        <begin position="513"/>
        <end position="526"/>
    </location>
</feature>
<comment type="subcellular location">
    <subcellularLocation>
        <location evidence="1">Cell membrane</location>
        <topology evidence="1">Multi-pass membrane protein</topology>
    </subcellularLocation>
</comment>
<evidence type="ECO:0000256" key="4">
    <source>
        <dbReference type="ARBA" id="ARBA00022692"/>
    </source>
</evidence>
<keyword evidence="5 8" id="KW-1133">Transmembrane helix</keyword>
<dbReference type="PANTHER" id="PTHR30193:SF37">
    <property type="entry name" value="INNER MEMBRANE ABC TRANSPORTER PERMEASE PROTEIN YCJO"/>
    <property type="match status" value="1"/>
</dbReference>
<feature type="transmembrane region" description="Helical" evidence="8">
    <location>
        <begin position="321"/>
        <end position="345"/>
    </location>
</feature>
<evidence type="ECO:0000256" key="6">
    <source>
        <dbReference type="ARBA" id="ARBA00023136"/>
    </source>
</evidence>
<proteinExistence type="predicted"/>
<dbReference type="AlphaFoldDB" id="A0A8J3JK08"/>
<protein>
    <recommendedName>
        <fullName evidence="11">Sugar ABC transporter permease</fullName>
    </recommendedName>
</protein>
<feature type="transmembrane region" description="Helical" evidence="8">
    <location>
        <begin position="476"/>
        <end position="498"/>
    </location>
</feature>
<feature type="transmembrane region" description="Helical" evidence="8">
    <location>
        <begin position="357"/>
        <end position="378"/>
    </location>
</feature>